<keyword evidence="3" id="KW-0325">Glycoprotein</keyword>
<dbReference type="OrthoDB" id="197459at2759"/>
<keyword evidence="1" id="KW-0328">Glycosyltransferase</keyword>
<dbReference type="Pfam" id="PF04577">
    <property type="entry name" value="Glyco_transf_61"/>
    <property type="match status" value="1"/>
</dbReference>
<dbReference type="GO" id="GO:0016757">
    <property type="term" value="F:glycosyltransferase activity"/>
    <property type="evidence" value="ECO:0007669"/>
    <property type="project" value="UniProtKB-KW"/>
</dbReference>
<comment type="caution">
    <text evidence="5">The sequence shown here is derived from an EMBL/GenBank/DDBJ whole genome shotgun (WGS) entry which is preliminary data.</text>
</comment>
<evidence type="ECO:0000256" key="1">
    <source>
        <dbReference type="ARBA" id="ARBA00022676"/>
    </source>
</evidence>
<organism evidence="5 6">
    <name type="scientific">Triparma columacea</name>
    <dbReference type="NCBI Taxonomy" id="722753"/>
    <lineage>
        <taxon>Eukaryota</taxon>
        <taxon>Sar</taxon>
        <taxon>Stramenopiles</taxon>
        <taxon>Ochrophyta</taxon>
        <taxon>Bolidophyceae</taxon>
        <taxon>Parmales</taxon>
        <taxon>Triparmaceae</taxon>
        <taxon>Triparma</taxon>
    </lineage>
</organism>
<reference evidence="6" key="1">
    <citation type="journal article" date="2023" name="Commun. Biol.">
        <title>Genome analysis of Parmales, the sister group of diatoms, reveals the evolutionary specialization of diatoms from phago-mixotrophs to photoautotrophs.</title>
        <authorList>
            <person name="Ban H."/>
            <person name="Sato S."/>
            <person name="Yoshikawa S."/>
            <person name="Yamada K."/>
            <person name="Nakamura Y."/>
            <person name="Ichinomiya M."/>
            <person name="Sato N."/>
            <person name="Blanc-Mathieu R."/>
            <person name="Endo H."/>
            <person name="Kuwata A."/>
            <person name="Ogata H."/>
        </authorList>
    </citation>
    <scope>NUCLEOTIDE SEQUENCE [LARGE SCALE GENOMIC DNA]</scope>
</reference>
<dbReference type="PANTHER" id="PTHR20961:SF150">
    <property type="entry name" value="GLYCOSYLTRANSFERASE FAMILY 61 PROTEIN"/>
    <property type="match status" value="1"/>
</dbReference>
<accession>A0A9W7LF75</accession>
<dbReference type="Proteomes" id="UP001165065">
    <property type="component" value="Unassembled WGS sequence"/>
</dbReference>
<dbReference type="PANTHER" id="PTHR20961">
    <property type="entry name" value="GLYCOSYLTRANSFERASE"/>
    <property type="match status" value="1"/>
</dbReference>
<evidence type="ECO:0000313" key="5">
    <source>
        <dbReference type="EMBL" id="GMI48805.1"/>
    </source>
</evidence>
<feature type="domain" description="Glycosyltransferase 61 catalytic" evidence="4">
    <location>
        <begin position="237"/>
        <end position="428"/>
    </location>
</feature>
<evidence type="ECO:0000259" key="4">
    <source>
        <dbReference type="Pfam" id="PF04577"/>
    </source>
</evidence>
<sequence length="489" mass="53402">MKMLSVSTSQSLQFSSARGGSGYVNAGNGVMRLAERYIQSHSPSLKHSDSQGGTYIWENEEILKGAVEAAKWYLEMSIYTSDHYGAWYSLAILFKLHGSLLGLPLPDRGKKEYGALCRSQRSFVTFLEEGGVEHDITSGGCSDSGIQLVYNGVISVEESTGSDGTCVPPRGPRRVHITRVKSASISGPDGVVWTSCKVHLDSHGCYTPLFRQFKATGKPTRRVRKVANVMGYMGGQYYHWVTEGLVKVVVMMDRLEKGGVGGMGWTLLVPEGAFVQESLQLVGERRGGLEPFGSVVVYDGSERVEAEEVVGVEWRGGEEEGATCQGSQMLPSKEGVRRVREVLGSKDGERKTMVVVGRRGGRGWKEEAKEVEAMRDLCRAVGLEFYYWRGDEGMRKAVEVFGGALVVVGFHGGGLANIVFAGEGTTVIEVGLGEMEFEMYGYLAEALGMKYERWTVSGGSLFEAKVEMGEGWRSWVKGVVEGAVVGRRQ</sequence>
<gene>
    <name evidence="5" type="ORF">TrCOL_g11377</name>
</gene>
<name>A0A9W7LF75_9STRA</name>
<dbReference type="InterPro" id="IPR049625">
    <property type="entry name" value="Glyco_transf_61_cat"/>
</dbReference>
<dbReference type="AlphaFoldDB" id="A0A9W7LF75"/>
<evidence type="ECO:0000313" key="6">
    <source>
        <dbReference type="Proteomes" id="UP001165065"/>
    </source>
</evidence>
<evidence type="ECO:0000256" key="2">
    <source>
        <dbReference type="ARBA" id="ARBA00022679"/>
    </source>
</evidence>
<evidence type="ECO:0000256" key="3">
    <source>
        <dbReference type="ARBA" id="ARBA00023180"/>
    </source>
</evidence>
<dbReference type="EMBL" id="BRYA01000437">
    <property type="protein sequence ID" value="GMI48805.1"/>
    <property type="molecule type" value="Genomic_DNA"/>
</dbReference>
<protein>
    <recommendedName>
        <fullName evidence="4">Glycosyltransferase 61 catalytic domain-containing protein</fullName>
    </recommendedName>
</protein>
<dbReference type="InterPro" id="IPR007657">
    <property type="entry name" value="Glycosyltransferase_61"/>
</dbReference>
<keyword evidence="2" id="KW-0808">Transferase</keyword>
<keyword evidence="6" id="KW-1185">Reference proteome</keyword>
<proteinExistence type="predicted"/>